<evidence type="ECO:0000259" key="7">
    <source>
        <dbReference type="Pfam" id="PF06738"/>
    </source>
</evidence>
<evidence type="ECO:0000313" key="9">
    <source>
        <dbReference type="EMBL" id="KAL0480128.1"/>
    </source>
</evidence>
<feature type="domain" description="Threonine/Serine exporter ThrE" evidence="8">
    <location>
        <begin position="455"/>
        <end position="572"/>
    </location>
</feature>
<evidence type="ECO:0000256" key="4">
    <source>
        <dbReference type="ARBA" id="ARBA00023136"/>
    </source>
</evidence>
<organism evidence="10 11">
    <name type="scientific">Acrasis kona</name>
    <dbReference type="NCBI Taxonomy" id="1008807"/>
    <lineage>
        <taxon>Eukaryota</taxon>
        <taxon>Discoba</taxon>
        <taxon>Heterolobosea</taxon>
        <taxon>Tetramitia</taxon>
        <taxon>Eutetramitia</taxon>
        <taxon>Acrasidae</taxon>
        <taxon>Acrasis</taxon>
    </lineage>
</organism>
<dbReference type="Proteomes" id="UP001431209">
    <property type="component" value="Unassembled WGS sequence"/>
</dbReference>
<feature type="transmembrane region" description="Helical" evidence="6">
    <location>
        <begin position="548"/>
        <end position="574"/>
    </location>
</feature>
<reference evidence="10 11" key="1">
    <citation type="submission" date="2024-03" db="EMBL/GenBank/DDBJ databases">
        <title>The Acrasis kona genome and developmental transcriptomes reveal deep origins of eukaryotic multicellular pathways.</title>
        <authorList>
            <person name="Sheikh S."/>
            <person name="Fu C.-J."/>
            <person name="Brown M.W."/>
            <person name="Baldauf S.L."/>
        </authorList>
    </citation>
    <scope>NUCLEOTIDE SEQUENCE [LARGE SCALE GENOMIC DNA]</scope>
    <source>
        <strain evidence="10 11">ATCC MYA-3509</strain>
    </source>
</reference>
<evidence type="ECO:0000313" key="10">
    <source>
        <dbReference type="EMBL" id="KAL0487583.1"/>
    </source>
</evidence>
<proteinExistence type="inferred from homology"/>
<feature type="transmembrane region" description="Helical" evidence="6">
    <location>
        <begin position="492"/>
        <end position="511"/>
    </location>
</feature>
<feature type="transmembrane region" description="Helical" evidence="6">
    <location>
        <begin position="517"/>
        <end position="541"/>
    </location>
</feature>
<feature type="transmembrane region" description="Helical" evidence="6">
    <location>
        <begin position="328"/>
        <end position="347"/>
    </location>
</feature>
<keyword evidence="2 6" id="KW-0812">Transmembrane</keyword>
<comment type="similarity">
    <text evidence="5">Belongs to the ThrE exporter (TC 2.A.79) family.</text>
</comment>
<dbReference type="Pfam" id="PF06738">
    <property type="entry name" value="ThrE"/>
    <property type="match status" value="1"/>
</dbReference>
<feature type="transmembrane region" description="Helical" evidence="6">
    <location>
        <begin position="359"/>
        <end position="378"/>
    </location>
</feature>
<dbReference type="AlphaFoldDB" id="A0AAW2ZF08"/>
<feature type="transmembrane region" description="Helical" evidence="6">
    <location>
        <begin position="463"/>
        <end position="480"/>
    </location>
</feature>
<accession>A0AAW2ZF08</accession>
<keyword evidence="3 6" id="KW-1133">Transmembrane helix</keyword>
<dbReference type="EMBL" id="JAOPGA020000626">
    <property type="protein sequence ID" value="KAL0480128.1"/>
    <property type="molecule type" value="Genomic_DNA"/>
</dbReference>
<evidence type="ECO:0000313" key="11">
    <source>
        <dbReference type="Proteomes" id="UP001431209"/>
    </source>
</evidence>
<keyword evidence="4 6" id="KW-0472">Membrane</keyword>
<comment type="caution">
    <text evidence="10">The sequence shown here is derived from an EMBL/GenBank/DDBJ whole genome shotgun (WGS) entry which is preliminary data.</text>
</comment>
<dbReference type="PANTHER" id="PTHR31082">
    <property type="entry name" value="PHEROMONE-REGULATED MEMBRANE PROTEIN 10"/>
    <property type="match status" value="1"/>
</dbReference>
<name>A0AAW2ZF08_9EUKA</name>
<evidence type="ECO:0000256" key="5">
    <source>
        <dbReference type="ARBA" id="ARBA00034125"/>
    </source>
</evidence>
<protein>
    <submittedName>
        <fullName evidence="10">10 TM domain-containing transmembrane protein</fullName>
    </submittedName>
</protein>
<feature type="transmembrane region" description="Helical" evidence="6">
    <location>
        <begin position="440"/>
        <end position="457"/>
    </location>
</feature>
<dbReference type="InterPro" id="IPR024528">
    <property type="entry name" value="ThrE_2"/>
</dbReference>
<dbReference type="Pfam" id="PF12821">
    <property type="entry name" value="ThrE_2"/>
    <property type="match status" value="1"/>
</dbReference>
<dbReference type="InterPro" id="IPR010619">
    <property type="entry name" value="ThrE-like_N"/>
</dbReference>
<dbReference type="GO" id="GO:0016020">
    <property type="term" value="C:membrane"/>
    <property type="evidence" value="ECO:0007669"/>
    <property type="project" value="UniProtKB-SubCell"/>
</dbReference>
<evidence type="ECO:0000256" key="6">
    <source>
        <dbReference type="SAM" id="Phobius"/>
    </source>
</evidence>
<dbReference type="GO" id="GO:0022857">
    <property type="term" value="F:transmembrane transporter activity"/>
    <property type="evidence" value="ECO:0007669"/>
    <property type="project" value="InterPro"/>
</dbReference>
<dbReference type="InterPro" id="IPR051361">
    <property type="entry name" value="ThrE/Ser_Exporter"/>
</dbReference>
<evidence type="ECO:0000256" key="1">
    <source>
        <dbReference type="ARBA" id="ARBA00004141"/>
    </source>
</evidence>
<feature type="transmembrane region" description="Helical" evidence="6">
    <location>
        <begin position="398"/>
        <end position="419"/>
    </location>
</feature>
<dbReference type="EMBL" id="JAOPGA020001352">
    <property type="protein sequence ID" value="KAL0487583.1"/>
    <property type="molecule type" value="Genomic_DNA"/>
</dbReference>
<keyword evidence="11" id="KW-1185">Reference proteome</keyword>
<evidence type="ECO:0000256" key="3">
    <source>
        <dbReference type="ARBA" id="ARBA00022989"/>
    </source>
</evidence>
<gene>
    <name evidence="10" type="ORF">AKO1_000343</name>
    <name evidence="9" type="ORF">AKO1_004446</name>
</gene>
<feature type="transmembrane region" description="Helical" evidence="6">
    <location>
        <begin position="305"/>
        <end position="322"/>
    </location>
</feature>
<comment type="subcellular location">
    <subcellularLocation>
        <location evidence="1">Membrane</location>
        <topology evidence="1">Multi-pass membrane protein</topology>
    </subcellularLocation>
</comment>
<evidence type="ECO:0000256" key="2">
    <source>
        <dbReference type="ARBA" id="ARBA00022692"/>
    </source>
</evidence>
<feature type="domain" description="Threonine/serine exporter-like N-terminal" evidence="7">
    <location>
        <begin position="158"/>
        <end position="419"/>
    </location>
</feature>
<dbReference type="PANTHER" id="PTHR31082:SF4">
    <property type="entry name" value="PHEROMONE-REGULATED MEMBRANE PROTEIN 10"/>
    <property type="match status" value="1"/>
</dbReference>
<evidence type="ECO:0000259" key="8">
    <source>
        <dbReference type="Pfam" id="PF12821"/>
    </source>
</evidence>
<sequence length="582" mass="64602">MEDQDDRYAVAINSNPSHIAVEIPEGKSGFQPLLSSSKTPSYNNSPPNKLSVDKLMNHPKLNHITFNFDVPSYGNSVHLLLPSQRHAVMDKRFRIRAQGHSTFHHKSTKNLTLGTILRNQVVHVKKWWHTINKIRHPHSAKTPYKDLPENEQRDVRIFIVDFGYAMGIFNTPAHRIEQNLMVVSNYYGVLGSFFVTPTGTWFNFGNIFDAAQDDIESGSYKANERYSSFVRTYGSTTDMKKLMDLDRLVDKIAIGELQSAKDARKQIKNILKEPSLFQSPFWTILYTAVRAASFAVVLDGTWGEIIAACIGGLLVGVILSVLQSKIPLLVKISTGLCAFVCGMIAIAMKYTLDKLQTGVFVDVSLTALSGVVVLFPGMKLTTGIDELIAGHVQSGTFRIVNSLVTVIGVGFGLLLATTIDEKISGSNESLQYDRQKLPDWMKIICLPPTIILIIISFKVPRYWTSYLFVALACSAGYFGDMYWTRLKLSKQVAGVINACLIGFIANLYSFFSLRPSTVVSSCAIFMLVPGYASTNSINLLLQGNVETFVTTLFSAVLSAASLVIGMVISEMIFWKHRGQLSY</sequence>